<feature type="disulfide bond" evidence="8">
    <location>
        <begin position="371"/>
        <end position="380"/>
    </location>
</feature>
<dbReference type="PROSITE" id="PS51019">
    <property type="entry name" value="REELIN"/>
    <property type="match status" value="1"/>
</dbReference>
<feature type="domain" description="EGF-like" evidence="12">
    <location>
        <begin position="572"/>
        <end position="609"/>
    </location>
</feature>
<keyword evidence="5" id="KW-0677">Repeat</keyword>
<dbReference type="FunFam" id="2.10.25.10:FF:000321">
    <property type="entry name" value="Protein delta homolog 1"/>
    <property type="match status" value="1"/>
</dbReference>
<dbReference type="Proteomes" id="UP001174909">
    <property type="component" value="Unassembled WGS sequence"/>
</dbReference>
<keyword evidence="10" id="KW-0472">Membrane</keyword>
<feature type="domain" description="EGF-like" evidence="12">
    <location>
        <begin position="383"/>
        <end position="420"/>
    </location>
</feature>
<evidence type="ECO:0000313" key="15">
    <source>
        <dbReference type="Proteomes" id="UP001174909"/>
    </source>
</evidence>
<dbReference type="FunFam" id="2.10.25.10:FF:000080">
    <property type="entry name" value="Neurogenic locus notch 1"/>
    <property type="match status" value="1"/>
</dbReference>
<evidence type="ECO:0000256" key="4">
    <source>
        <dbReference type="ARBA" id="ARBA00022729"/>
    </source>
</evidence>
<dbReference type="InterPro" id="IPR042307">
    <property type="entry name" value="Reeler_sf"/>
</dbReference>
<feature type="disulfide bond" evidence="8">
    <location>
        <begin position="484"/>
        <end position="493"/>
    </location>
</feature>
<feature type="disulfide bond" evidence="8">
    <location>
        <begin position="560"/>
        <end position="569"/>
    </location>
</feature>
<protein>
    <submittedName>
        <fullName evidence="14">Neurogenic locus notch homolog protein 1</fullName>
    </submittedName>
</protein>
<feature type="domain" description="EGF-like" evidence="12">
    <location>
        <begin position="534"/>
        <end position="570"/>
    </location>
</feature>
<dbReference type="InterPro" id="IPR013032">
    <property type="entry name" value="EGF-like_CS"/>
</dbReference>
<dbReference type="PROSITE" id="PS01187">
    <property type="entry name" value="EGF_CA"/>
    <property type="match status" value="2"/>
</dbReference>
<dbReference type="InterPro" id="IPR002861">
    <property type="entry name" value="Reeler_dom"/>
</dbReference>
<dbReference type="InterPro" id="IPR001881">
    <property type="entry name" value="EGF-like_Ca-bd_dom"/>
</dbReference>
<feature type="transmembrane region" description="Helical" evidence="10">
    <location>
        <begin position="787"/>
        <end position="811"/>
    </location>
</feature>
<feature type="region of interest" description="Disordered" evidence="9">
    <location>
        <begin position="853"/>
        <end position="899"/>
    </location>
</feature>
<evidence type="ECO:0000256" key="8">
    <source>
        <dbReference type="PROSITE-ProRule" id="PRU00076"/>
    </source>
</evidence>
<dbReference type="InterPro" id="IPR000742">
    <property type="entry name" value="EGF"/>
</dbReference>
<evidence type="ECO:0000259" key="12">
    <source>
        <dbReference type="PROSITE" id="PS50026"/>
    </source>
</evidence>
<feature type="chain" id="PRO_5041453046" evidence="11">
    <location>
        <begin position="23"/>
        <end position="899"/>
    </location>
</feature>
<keyword evidence="4 11" id="KW-0732">Signal</keyword>
<feature type="disulfide bond" evidence="8">
    <location>
        <begin position="426"/>
        <end position="436"/>
    </location>
</feature>
<dbReference type="FunFam" id="2.10.25.10:FF:000471">
    <property type="entry name" value="Protein lin-12"/>
    <property type="match status" value="1"/>
</dbReference>
<evidence type="ECO:0000256" key="9">
    <source>
        <dbReference type="SAM" id="MobiDB-lite"/>
    </source>
</evidence>
<dbReference type="GO" id="GO:0005509">
    <property type="term" value="F:calcium ion binding"/>
    <property type="evidence" value="ECO:0007669"/>
    <property type="project" value="InterPro"/>
</dbReference>
<keyword evidence="7" id="KW-0325">Glycoprotein</keyword>
<dbReference type="PROSITE" id="PS01186">
    <property type="entry name" value="EGF_2"/>
    <property type="match status" value="7"/>
</dbReference>
<keyword evidence="10" id="KW-1133">Transmembrane helix</keyword>
<dbReference type="InterPro" id="IPR000152">
    <property type="entry name" value="EGF-type_Asp/Asn_hydroxyl_site"/>
</dbReference>
<comment type="caution">
    <text evidence="8">Lacks conserved residue(s) required for the propagation of feature annotation.</text>
</comment>
<feature type="domain" description="EGF-like" evidence="12">
    <location>
        <begin position="495"/>
        <end position="532"/>
    </location>
</feature>
<dbReference type="Pfam" id="PF12661">
    <property type="entry name" value="hEGF"/>
    <property type="match status" value="1"/>
</dbReference>
<dbReference type="SMART" id="SM00181">
    <property type="entry name" value="EGF"/>
    <property type="match status" value="11"/>
</dbReference>
<dbReference type="CDD" id="cd00054">
    <property type="entry name" value="EGF_CA"/>
    <property type="match status" value="5"/>
</dbReference>
<evidence type="ECO:0000259" key="13">
    <source>
        <dbReference type="PROSITE" id="PS51019"/>
    </source>
</evidence>
<feature type="domain" description="EGF-like" evidence="12">
    <location>
        <begin position="422"/>
        <end position="457"/>
    </location>
</feature>
<keyword evidence="15" id="KW-1185">Reference proteome</keyword>
<gene>
    <name evidence="14" type="ORF">GBAR_LOCUS21149</name>
</gene>
<comment type="caution">
    <text evidence="14">The sequence shown here is derived from an EMBL/GenBank/DDBJ whole genome shotgun (WGS) entry which is preliminary data.</text>
</comment>
<feature type="disulfide bond" evidence="8">
    <location>
        <begin position="522"/>
        <end position="531"/>
    </location>
</feature>
<feature type="domain" description="EGF-like" evidence="12">
    <location>
        <begin position="611"/>
        <end position="649"/>
    </location>
</feature>
<keyword evidence="2" id="KW-0217">Developmental protein</keyword>
<dbReference type="PROSITE" id="PS50026">
    <property type="entry name" value="EGF_3"/>
    <property type="match status" value="11"/>
</dbReference>
<keyword evidence="6 8" id="KW-1015">Disulfide bond</keyword>
<sequence length="899" mass="95680">MKSLRLSMLFLLLVIVVVGVHCYSTGAPASACSDIYPVGHLGTSQDLSTNPFQLSLSDFDQTYGGEIYYVPGQDYTLTLSGSGGEQFRGFLVQARALADGSPVGTFIDNGDDQTLSSCNPPESAVTHSSSSLKSLVTLRWTAPAGAGEIRFLFSIVVQNSQGNSTFYATPKSITLNSCGLPLYESDGRCVETCPDGQFGNGTTGQCQQLPTSYDIALNATVYYAEILSDYPLNSSVFKIRVYFSSTVGLLDAHISLSQTGQINNLFEFEGGRYDTISVSTGDFISIGDHSVFDTAINLVRRPGAVFAESDYPVDLHISITLNTLFSPDVSPHRQSIGSGTIYLAPDPCDNLPCANGSTCEAISSVEYTCHCPAGYAGSRCSEIDDACLAFEPCISGSCTAGTGADYSCECFTGFTGTNCSENIDDCPGSECVNGTCVDGIANYTCDCDPGFNGTLCDQEINECHTADCNNGTCTDLVNDYMCQCYQDYTGQHCDTLLSCSSSPCENEGTCIDEEQGTFLCLCPPEWTGMTCGEDALPCDPNPCNNGGMCLQNGTEFSCNCAVGWTGENCTRDIDECIIDALCENGGTCENLKGSYLCDCPKGFEGMNCEEDVDFCNTSLDVCVNGDCVEGYGNKTSCNCSPGFTGDSCEDDDPTVAFCEEHSCANGGTCNEDYGPNTNCSCVSGYTGDSCDDDDPSVVFCGNKLCLNGGTCLEAFGDATVCLCPSGYYTRTNCTAFSCASAPCENGGTCVDDEDYSGSFKCLCPREWAGETCGTRASLTEDDPETHLVTIGVLVLVILLLCGVSLAGFILACKNCGKTRQYNLQGTDSNGIVSSNYYANEAAEVESQEERWQFEPENRRLSTPVVEDVPPENETLSSPAASLHLTLAMTTEDNSEETEE</sequence>
<evidence type="ECO:0000256" key="2">
    <source>
        <dbReference type="ARBA" id="ARBA00022473"/>
    </source>
</evidence>
<dbReference type="SUPFAM" id="SSF57196">
    <property type="entry name" value="EGF/Laminin"/>
    <property type="match status" value="8"/>
</dbReference>
<accession>A0AA35X2W7</accession>
<dbReference type="Gene3D" id="2.60.40.4060">
    <property type="entry name" value="Reeler domain"/>
    <property type="match status" value="1"/>
</dbReference>
<feature type="disulfide bond" evidence="8">
    <location>
        <begin position="681"/>
        <end position="690"/>
    </location>
</feature>
<dbReference type="Pfam" id="PF02014">
    <property type="entry name" value="Reeler"/>
    <property type="match status" value="1"/>
</dbReference>
<feature type="domain" description="EGF-like" evidence="12">
    <location>
        <begin position="344"/>
        <end position="381"/>
    </location>
</feature>
<evidence type="ECO:0000256" key="3">
    <source>
        <dbReference type="ARBA" id="ARBA00022536"/>
    </source>
</evidence>
<feature type="domain" description="EGF-like" evidence="12">
    <location>
        <begin position="459"/>
        <end position="494"/>
    </location>
</feature>
<name>A0AA35X2W7_GEOBA</name>
<dbReference type="SUPFAM" id="SSF57184">
    <property type="entry name" value="Growth factor receptor domain"/>
    <property type="match status" value="1"/>
</dbReference>
<feature type="disulfide bond" evidence="8">
    <location>
        <begin position="463"/>
        <end position="473"/>
    </location>
</feature>
<dbReference type="Pfam" id="PF00008">
    <property type="entry name" value="EGF"/>
    <property type="match status" value="2"/>
</dbReference>
<keyword evidence="10" id="KW-0812">Transmembrane</keyword>
<dbReference type="AlphaFoldDB" id="A0AA35X2W7"/>
<dbReference type="Pfam" id="PF25024">
    <property type="entry name" value="EGF_TEN"/>
    <property type="match status" value="1"/>
</dbReference>
<feature type="disulfide bond" evidence="8">
    <location>
        <begin position="410"/>
        <end position="419"/>
    </location>
</feature>
<feature type="domain" description="EGF-like" evidence="12">
    <location>
        <begin position="654"/>
        <end position="691"/>
    </location>
</feature>
<feature type="disulfide bond" evidence="8">
    <location>
        <begin position="599"/>
        <end position="608"/>
    </location>
</feature>
<dbReference type="FunFam" id="2.10.25.10:FF:000100">
    <property type="entry name" value="neurogenic locus notch homolog protein 3"/>
    <property type="match status" value="1"/>
</dbReference>
<dbReference type="PROSITE" id="PS00022">
    <property type="entry name" value="EGF_1"/>
    <property type="match status" value="10"/>
</dbReference>
<evidence type="ECO:0000256" key="5">
    <source>
        <dbReference type="ARBA" id="ARBA00022737"/>
    </source>
</evidence>
<evidence type="ECO:0000256" key="7">
    <source>
        <dbReference type="ARBA" id="ARBA00023180"/>
    </source>
</evidence>
<feature type="disulfide bond" evidence="8">
    <location>
        <begin position="639"/>
        <end position="648"/>
    </location>
</feature>
<comment type="similarity">
    <text evidence="1">Belongs to the NOTCH family.</text>
</comment>
<evidence type="ECO:0000256" key="11">
    <source>
        <dbReference type="SAM" id="SignalP"/>
    </source>
</evidence>
<keyword evidence="3 8" id="KW-0245">EGF-like domain</keyword>
<evidence type="ECO:0000256" key="6">
    <source>
        <dbReference type="ARBA" id="ARBA00023157"/>
    </source>
</evidence>
<feature type="disulfide bond" evidence="8">
    <location>
        <begin position="447"/>
        <end position="456"/>
    </location>
</feature>
<feature type="disulfide bond" evidence="8">
    <location>
        <begin position="763"/>
        <end position="772"/>
    </location>
</feature>
<evidence type="ECO:0000256" key="10">
    <source>
        <dbReference type="SAM" id="Phobius"/>
    </source>
</evidence>
<dbReference type="InterPro" id="IPR018097">
    <property type="entry name" value="EGF_Ca-bd_CS"/>
</dbReference>
<evidence type="ECO:0000313" key="14">
    <source>
        <dbReference type="EMBL" id="CAI8037841.1"/>
    </source>
</evidence>
<reference evidence="14" key="1">
    <citation type="submission" date="2023-03" db="EMBL/GenBank/DDBJ databases">
        <authorList>
            <person name="Steffen K."/>
            <person name="Cardenas P."/>
        </authorList>
    </citation>
    <scope>NUCLEOTIDE SEQUENCE</scope>
</reference>
<feature type="domain" description="Reelin" evidence="13">
    <location>
        <begin position="17"/>
        <end position="186"/>
    </location>
</feature>
<feature type="domain" description="EGF-like" evidence="12">
    <location>
        <begin position="696"/>
        <end position="732"/>
    </location>
</feature>
<proteinExistence type="inferred from homology"/>
<dbReference type="InterPro" id="IPR009030">
    <property type="entry name" value="Growth_fac_rcpt_cys_sf"/>
</dbReference>
<dbReference type="SMART" id="SM00179">
    <property type="entry name" value="EGF_CA"/>
    <property type="match status" value="10"/>
</dbReference>
<dbReference type="EMBL" id="CASHTH010002963">
    <property type="protein sequence ID" value="CAI8037841.1"/>
    <property type="molecule type" value="Genomic_DNA"/>
</dbReference>
<dbReference type="PANTHER" id="PTHR12916:SF4">
    <property type="entry name" value="UNINFLATABLE, ISOFORM C"/>
    <property type="match status" value="1"/>
</dbReference>
<dbReference type="Gene3D" id="2.10.25.10">
    <property type="entry name" value="Laminin"/>
    <property type="match status" value="10"/>
</dbReference>
<feature type="signal peptide" evidence="11">
    <location>
        <begin position="1"/>
        <end position="22"/>
    </location>
</feature>
<organism evidence="14 15">
    <name type="scientific">Geodia barretti</name>
    <name type="common">Barrett's horny sponge</name>
    <dbReference type="NCBI Taxonomy" id="519541"/>
    <lineage>
        <taxon>Eukaryota</taxon>
        <taxon>Metazoa</taxon>
        <taxon>Porifera</taxon>
        <taxon>Demospongiae</taxon>
        <taxon>Heteroscleromorpha</taxon>
        <taxon>Tetractinellida</taxon>
        <taxon>Astrophorina</taxon>
        <taxon>Geodiidae</taxon>
        <taxon>Geodia</taxon>
    </lineage>
</organism>
<feature type="domain" description="EGF-like" evidence="12">
    <location>
        <begin position="734"/>
        <end position="773"/>
    </location>
</feature>
<dbReference type="CDD" id="cd08544">
    <property type="entry name" value="Reeler"/>
    <property type="match status" value="1"/>
</dbReference>
<evidence type="ECO:0000256" key="1">
    <source>
        <dbReference type="ARBA" id="ARBA00005847"/>
    </source>
</evidence>
<dbReference type="PANTHER" id="PTHR12916">
    <property type="entry name" value="CYTOCHROME C OXIDASE POLYPEPTIDE VIC-2"/>
    <property type="match status" value="1"/>
</dbReference>
<dbReference type="PROSITE" id="PS00010">
    <property type="entry name" value="ASX_HYDROXYL"/>
    <property type="match status" value="3"/>
</dbReference>